<feature type="transmembrane region" description="Helical" evidence="6">
    <location>
        <begin position="82"/>
        <end position="99"/>
    </location>
</feature>
<protein>
    <submittedName>
        <fullName evidence="7">MFS family permease</fullName>
    </submittedName>
</protein>
<dbReference type="Proteomes" id="UP001180453">
    <property type="component" value="Unassembled WGS sequence"/>
</dbReference>
<feature type="transmembrane region" description="Helical" evidence="6">
    <location>
        <begin position="225"/>
        <end position="245"/>
    </location>
</feature>
<reference evidence="7 8" key="1">
    <citation type="submission" date="2023-07" db="EMBL/GenBank/DDBJ databases">
        <title>Sorghum-associated microbial communities from plants grown in Nebraska, USA.</title>
        <authorList>
            <person name="Schachtman D."/>
        </authorList>
    </citation>
    <scope>NUCLEOTIDE SEQUENCE [LARGE SCALE GENOMIC DNA]</scope>
    <source>
        <strain evidence="7 8">BE314</strain>
    </source>
</reference>
<keyword evidence="8" id="KW-1185">Reference proteome</keyword>
<sequence>MTSVLNPLRHQQPATRRLLVGEMAGLLAGASTQTTLAWWIAHSGGSGDLARYGAAMAICAMVALPLMSPLGDRWAKHRVVRYARGVLLIEALALAAMAFTHVYSWPMLCLCGALSAVSNAALMPAQASMLPELVSADRLPEAIRLRRGFQAAGGLMGPALSGALLALHGIAAAMMGALLLMVVAAGMAMRLESPQVLRSSAASAGWLGDMRAGLRAKWCVPVDRWWTLAGALMMVFFLPTTGLLLPLRLQSLGLSGGWFGACGAALSLGVMAGVAGLADALIRRLDRVRAIAVALGICGCAMGAAGLCDHALALVALFALMGICMSVTQLVGQTHRMLAVPEAFRSRMAAAQLTLAHLAATVAPAVAGALLTGWCVDAVYLWMAAGFLVSGGLLLAVPDFRPFLRLDHARVKNWYGQQYPEAFMPRP</sequence>
<dbReference type="PANTHER" id="PTHR23513">
    <property type="entry name" value="INTEGRAL MEMBRANE EFFLUX PROTEIN-RELATED"/>
    <property type="match status" value="1"/>
</dbReference>
<feature type="transmembrane region" description="Helical" evidence="6">
    <location>
        <begin position="379"/>
        <end position="397"/>
    </location>
</feature>
<dbReference type="SUPFAM" id="SSF103473">
    <property type="entry name" value="MFS general substrate transporter"/>
    <property type="match status" value="1"/>
</dbReference>
<feature type="transmembrane region" description="Helical" evidence="6">
    <location>
        <begin position="257"/>
        <end position="278"/>
    </location>
</feature>
<name>A0ABU1YLX1_ROSSA</name>
<feature type="transmembrane region" description="Helical" evidence="6">
    <location>
        <begin position="290"/>
        <end position="307"/>
    </location>
</feature>
<feature type="transmembrane region" description="Helical" evidence="6">
    <location>
        <begin position="353"/>
        <end position="373"/>
    </location>
</feature>
<feature type="transmembrane region" description="Helical" evidence="6">
    <location>
        <begin position="52"/>
        <end position="70"/>
    </location>
</feature>
<gene>
    <name evidence="7" type="ORF">J2X20_002480</name>
</gene>
<proteinExistence type="predicted"/>
<organism evidence="7 8">
    <name type="scientific">Roseateles saccharophilus</name>
    <name type="common">Pseudomonas saccharophila</name>
    <dbReference type="NCBI Taxonomy" id="304"/>
    <lineage>
        <taxon>Bacteria</taxon>
        <taxon>Pseudomonadati</taxon>
        <taxon>Pseudomonadota</taxon>
        <taxon>Betaproteobacteria</taxon>
        <taxon>Burkholderiales</taxon>
        <taxon>Sphaerotilaceae</taxon>
        <taxon>Roseateles</taxon>
    </lineage>
</organism>
<keyword evidence="2" id="KW-1003">Cell membrane</keyword>
<feature type="transmembrane region" description="Helical" evidence="6">
    <location>
        <begin position="18"/>
        <end position="40"/>
    </location>
</feature>
<evidence type="ECO:0000313" key="7">
    <source>
        <dbReference type="EMBL" id="MDR7269851.1"/>
    </source>
</evidence>
<comment type="subcellular location">
    <subcellularLocation>
        <location evidence="1">Cell membrane</location>
        <topology evidence="1">Multi-pass membrane protein</topology>
    </subcellularLocation>
</comment>
<keyword evidence="3 6" id="KW-0812">Transmembrane</keyword>
<dbReference type="EMBL" id="JAVDXU010000001">
    <property type="protein sequence ID" value="MDR7269851.1"/>
    <property type="molecule type" value="Genomic_DNA"/>
</dbReference>
<comment type="caution">
    <text evidence="7">The sequence shown here is derived from an EMBL/GenBank/DDBJ whole genome shotgun (WGS) entry which is preliminary data.</text>
</comment>
<dbReference type="Pfam" id="PF07690">
    <property type="entry name" value="MFS_1"/>
    <property type="match status" value="1"/>
</dbReference>
<dbReference type="Gene3D" id="1.20.1250.20">
    <property type="entry name" value="MFS general substrate transporter like domains"/>
    <property type="match status" value="1"/>
</dbReference>
<evidence type="ECO:0000256" key="6">
    <source>
        <dbReference type="SAM" id="Phobius"/>
    </source>
</evidence>
<accession>A0ABU1YLX1</accession>
<dbReference type="RefSeq" id="WP_310265023.1">
    <property type="nucleotide sequence ID" value="NZ_JAVDXU010000001.1"/>
</dbReference>
<dbReference type="CDD" id="cd06173">
    <property type="entry name" value="MFS_MefA_like"/>
    <property type="match status" value="1"/>
</dbReference>
<feature type="transmembrane region" description="Helical" evidence="6">
    <location>
        <begin position="313"/>
        <end position="332"/>
    </location>
</feature>
<evidence type="ECO:0000313" key="8">
    <source>
        <dbReference type="Proteomes" id="UP001180453"/>
    </source>
</evidence>
<evidence type="ECO:0000256" key="3">
    <source>
        <dbReference type="ARBA" id="ARBA00022692"/>
    </source>
</evidence>
<evidence type="ECO:0000256" key="4">
    <source>
        <dbReference type="ARBA" id="ARBA00022989"/>
    </source>
</evidence>
<dbReference type="InterPro" id="IPR011701">
    <property type="entry name" value="MFS"/>
</dbReference>
<keyword evidence="4 6" id="KW-1133">Transmembrane helix</keyword>
<evidence type="ECO:0000256" key="1">
    <source>
        <dbReference type="ARBA" id="ARBA00004651"/>
    </source>
</evidence>
<dbReference type="PANTHER" id="PTHR23513:SF18">
    <property type="entry name" value="INTEGRAL MEMBRANE PROTEIN"/>
    <property type="match status" value="1"/>
</dbReference>
<evidence type="ECO:0000256" key="2">
    <source>
        <dbReference type="ARBA" id="ARBA00022475"/>
    </source>
</evidence>
<dbReference type="InterPro" id="IPR036259">
    <property type="entry name" value="MFS_trans_sf"/>
</dbReference>
<evidence type="ECO:0000256" key="5">
    <source>
        <dbReference type="ARBA" id="ARBA00023136"/>
    </source>
</evidence>
<feature type="transmembrane region" description="Helical" evidence="6">
    <location>
        <begin position="173"/>
        <end position="191"/>
    </location>
</feature>
<keyword evidence="5 6" id="KW-0472">Membrane</keyword>